<dbReference type="InterPro" id="IPR006115">
    <property type="entry name" value="6PGDH_NADP-bd"/>
</dbReference>
<evidence type="ECO:0000313" key="8">
    <source>
        <dbReference type="Proteomes" id="UP000001225"/>
    </source>
</evidence>
<feature type="domain" description="3-hydroxyisobutyrate dehydrogenase-like NAD-binding" evidence="6">
    <location>
        <begin position="179"/>
        <end position="297"/>
    </location>
</feature>
<protein>
    <submittedName>
        <fullName evidence="7">Oxidoreductase</fullName>
        <ecNumber evidence="7">1.1.1.31</ecNumber>
    </submittedName>
</protein>
<dbReference type="STRING" id="94624.Bpet0669"/>
<keyword evidence="8" id="KW-1185">Reference proteome</keyword>
<dbReference type="InterPro" id="IPR015815">
    <property type="entry name" value="HIBADH-related"/>
</dbReference>
<evidence type="ECO:0000313" key="7">
    <source>
        <dbReference type="EMBL" id="CAP41001.1"/>
    </source>
</evidence>
<dbReference type="eggNOG" id="COG2084">
    <property type="taxonomic scope" value="Bacteria"/>
</dbReference>
<dbReference type="PIRSF" id="PIRSF000103">
    <property type="entry name" value="HIBADH"/>
    <property type="match status" value="1"/>
</dbReference>
<keyword evidence="2 7" id="KW-0560">Oxidoreductase</keyword>
<dbReference type="InterPro" id="IPR002204">
    <property type="entry name" value="3-OH-isobutyrate_DH-rel_CS"/>
</dbReference>
<evidence type="ECO:0000259" key="6">
    <source>
        <dbReference type="Pfam" id="PF14833"/>
    </source>
</evidence>
<dbReference type="GO" id="GO:0016054">
    <property type="term" value="P:organic acid catabolic process"/>
    <property type="evidence" value="ECO:0007669"/>
    <property type="project" value="UniProtKB-ARBA"/>
</dbReference>
<dbReference type="AlphaFoldDB" id="A9I4K5"/>
<dbReference type="SUPFAM" id="SSF51735">
    <property type="entry name" value="NAD(P)-binding Rossmann-fold domains"/>
    <property type="match status" value="1"/>
</dbReference>
<dbReference type="GO" id="GO:0051287">
    <property type="term" value="F:NAD binding"/>
    <property type="evidence" value="ECO:0007669"/>
    <property type="project" value="InterPro"/>
</dbReference>
<gene>
    <name evidence="7" type="ordered locus">Bpet0669</name>
</gene>
<dbReference type="InterPro" id="IPR029154">
    <property type="entry name" value="HIBADH-like_NADP-bd"/>
</dbReference>
<dbReference type="GO" id="GO:0050661">
    <property type="term" value="F:NADP binding"/>
    <property type="evidence" value="ECO:0007669"/>
    <property type="project" value="InterPro"/>
</dbReference>
<dbReference type="KEGG" id="bpt:Bpet0669"/>
<dbReference type="Pfam" id="PF03446">
    <property type="entry name" value="NAD_binding_2"/>
    <property type="match status" value="1"/>
</dbReference>
<feature type="domain" description="6-phosphogluconate dehydrogenase NADP-binding" evidence="5">
    <location>
        <begin position="16"/>
        <end position="176"/>
    </location>
</feature>
<dbReference type="InterPro" id="IPR008927">
    <property type="entry name" value="6-PGluconate_DH-like_C_sf"/>
</dbReference>
<dbReference type="Proteomes" id="UP000001225">
    <property type="component" value="Chromosome"/>
</dbReference>
<dbReference type="PROSITE" id="PS00895">
    <property type="entry name" value="3_HYDROXYISOBUT_DH"/>
    <property type="match status" value="1"/>
</dbReference>
<evidence type="ECO:0000256" key="3">
    <source>
        <dbReference type="ARBA" id="ARBA00023027"/>
    </source>
</evidence>
<accession>A9I4K5</accession>
<proteinExistence type="inferred from homology"/>
<dbReference type="EMBL" id="AM902716">
    <property type="protein sequence ID" value="CAP41001.1"/>
    <property type="molecule type" value="Genomic_DNA"/>
</dbReference>
<dbReference type="SUPFAM" id="SSF48179">
    <property type="entry name" value="6-phosphogluconate dehydrogenase C-terminal domain-like"/>
    <property type="match status" value="1"/>
</dbReference>
<dbReference type="PANTHER" id="PTHR43060:SF15">
    <property type="entry name" value="3-HYDROXYISOBUTYRATE DEHYDROGENASE-LIKE 1, MITOCHONDRIAL-RELATED"/>
    <property type="match status" value="1"/>
</dbReference>
<dbReference type="PANTHER" id="PTHR43060">
    <property type="entry name" value="3-HYDROXYISOBUTYRATE DEHYDROGENASE-LIKE 1, MITOCHONDRIAL-RELATED"/>
    <property type="match status" value="1"/>
</dbReference>
<reference evidence="7 8" key="1">
    <citation type="journal article" date="2008" name="BMC Genomics">
        <title>The missing link: Bordetella petrii is endowed with both the metabolic versatility of environmental bacteria and virulence traits of pathogenic Bordetellae.</title>
        <authorList>
            <person name="Gross R."/>
            <person name="Guzman C.A."/>
            <person name="Sebaihia M."/>
            <person name="Martins Dos Santos V.A."/>
            <person name="Pieper D.H."/>
            <person name="Koebnik R."/>
            <person name="Lechner M."/>
            <person name="Bartels D."/>
            <person name="Buhrmester J."/>
            <person name="Choudhuri J.V."/>
            <person name="Ebensen T."/>
            <person name="Gaigalat L."/>
            <person name="Herrmann S."/>
            <person name="Khachane A.N."/>
            <person name="Larisch C."/>
            <person name="Link S."/>
            <person name="Linke B."/>
            <person name="Meyer F."/>
            <person name="Mormann S."/>
            <person name="Nakunst D."/>
            <person name="Rueckert C."/>
            <person name="Schneiker-Bekel S."/>
            <person name="Schulze K."/>
            <person name="Vorhoelter F.J."/>
            <person name="Yevsa T."/>
            <person name="Engle J.T."/>
            <person name="Goldman W.E."/>
            <person name="Puehler A."/>
            <person name="Goebel U.B."/>
            <person name="Goesmann A."/>
            <person name="Bloecker H."/>
            <person name="Kaiser O."/>
            <person name="Martinez-Arias R."/>
        </authorList>
    </citation>
    <scope>NUCLEOTIDE SEQUENCE [LARGE SCALE GENOMIC DNA]</scope>
    <source>
        <strain evidence="8">ATCC BAA-461 / DSM 12804 / CCUG 43448 / CIP 107267 / Se-1111R</strain>
    </source>
</reference>
<sequence length="301" mass="31508">MASIGSRDYDKVVSQKVAFLGLGVMGLPMAGHLARAGHEVTVYNRTAAKAQAWAEEFGGKSAPTPREAAAGAQIVFACVGNDDDLRSVVLGDDGAFAGMAPGAIFVDHTTASADVARELYALAREQGLQFVDAPVSGGQAGAVNGVLTVMCGGEQQAFDTIKPVAQAYGRAVTRVGAPGAGQLAKMVNQICIAGIVQGLSEAIAFGQAADLDMKLVLDVISKGAAQSWQMENRGSTMVDNKFDFGFAVDWMRKDLGLVLAEARHNGARLPLTALVDQFYGDVQKMGGGRWDTSSLIARLRD</sequence>
<comment type="similarity">
    <text evidence="1">Belongs to the HIBADH-related family.</text>
</comment>
<evidence type="ECO:0000256" key="4">
    <source>
        <dbReference type="PIRSR" id="PIRSR000103-1"/>
    </source>
</evidence>
<organism evidence="7 8">
    <name type="scientific">Bordetella petrii (strain ATCC BAA-461 / DSM 12804 / CCUG 43448 / CIP 107267 / Se-1111R)</name>
    <dbReference type="NCBI Taxonomy" id="340100"/>
    <lineage>
        <taxon>Bacteria</taxon>
        <taxon>Pseudomonadati</taxon>
        <taxon>Pseudomonadota</taxon>
        <taxon>Betaproteobacteria</taxon>
        <taxon>Burkholderiales</taxon>
        <taxon>Alcaligenaceae</taxon>
        <taxon>Bordetella</taxon>
    </lineage>
</organism>
<evidence type="ECO:0000256" key="1">
    <source>
        <dbReference type="ARBA" id="ARBA00009080"/>
    </source>
</evidence>
<dbReference type="GO" id="GO:0008442">
    <property type="term" value="F:3-hydroxyisobutyrate dehydrogenase activity"/>
    <property type="evidence" value="ECO:0007669"/>
    <property type="project" value="UniProtKB-EC"/>
</dbReference>
<dbReference type="Gene3D" id="1.10.1040.10">
    <property type="entry name" value="N-(1-d-carboxylethyl)-l-norvaline Dehydrogenase, domain 2"/>
    <property type="match status" value="1"/>
</dbReference>
<evidence type="ECO:0000259" key="5">
    <source>
        <dbReference type="Pfam" id="PF03446"/>
    </source>
</evidence>
<dbReference type="InterPro" id="IPR036291">
    <property type="entry name" value="NAD(P)-bd_dom_sf"/>
</dbReference>
<dbReference type="EC" id="1.1.1.31" evidence="7"/>
<evidence type="ECO:0000256" key="2">
    <source>
        <dbReference type="ARBA" id="ARBA00023002"/>
    </source>
</evidence>
<feature type="active site" evidence="4">
    <location>
        <position position="185"/>
    </location>
</feature>
<name>A9I4K5_BORPD</name>
<keyword evidence="3" id="KW-0520">NAD</keyword>
<dbReference type="Gene3D" id="3.40.50.720">
    <property type="entry name" value="NAD(P)-binding Rossmann-like Domain"/>
    <property type="match status" value="1"/>
</dbReference>
<dbReference type="InterPro" id="IPR013328">
    <property type="entry name" value="6PGD_dom2"/>
</dbReference>
<dbReference type="Pfam" id="PF14833">
    <property type="entry name" value="NAD_binding_11"/>
    <property type="match status" value="1"/>
</dbReference>